<dbReference type="SUPFAM" id="SSF101478">
    <property type="entry name" value="ADP-ribosylglycohydrolase"/>
    <property type="match status" value="1"/>
</dbReference>
<keyword evidence="4" id="KW-1185">Reference proteome</keyword>
<proteinExistence type="inferred from homology"/>
<sequence>MTDVWMTPDRARLRVRGCLLTAACGYALGMPFAGQERPDGDDVDAVARAGDPLPIGQPVAVMLKHARHLAGTEGRPVDAVTAIAERWVGRWERDDARGGPLRPHVRPWPGPEGIPAGTPLDDILLAMVPVGLLPLPPAQVAAIVRTGIPDGHDPIVREAAVVLACAVAAAFTSDTASPVDRPAFGSGLARLTTDNRLAERVAAVTALGSLTADDLARRMAPAENPLMFLVPAAVAAFLRHPDNPAAVVRYAVSLGAGSATVAGMAGAIAGARCGGTLLPAPWLRRLQDRDRITEVADALTPARSTNLGLRQHGGPGAH</sequence>
<evidence type="ECO:0000256" key="2">
    <source>
        <dbReference type="ARBA" id="ARBA00022801"/>
    </source>
</evidence>
<dbReference type="InterPro" id="IPR005502">
    <property type="entry name" value="Ribosyl_crysJ1"/>
</dbReference>
<dbReference type="Pfam" id="PF03747">
    <property type="entry name" value="ADP_ribosyl_GH"/>
    <property type="match status" value="1"/>
</dbReference>
<comment type="caution">
    <text evidence="3">The sequence shown here is derived from an EMBL/GenBank/DDBJ whole genome shotgun (WGS) entry which is preliminary data.</text>
</comment>
<dbReference type="InterPro" id="IPR036705">
    <property type="entry name" value="Ribosyl_crysJ1_sf"/>
</dbReference>
<dbReference type="EMBL" id="BOPA01000008">
    <property type="protein sequence ID" value="GIJ14189.1"/>
    <property type="molecule type" value="Genomic_DNA"/>
</dbReference>
<evidence type="ECO:0000256" key="1">
    <source>
        <dbReference type="ARBA" id="ARBA00010702"/>
    </source>
</evidence>
<keyword evidence="2" id="KW-0378">Hydrolase</keyword>
<evidence type="ECO:0008006" key="5">
    <source>
        <dbReference type="Google" id="ProtNLM"/>
    </source>
</evidence>
<reference evidence="3 4" key="1">
    <citation type="submission" date="2021-01" db="EMBL/GenBank/DDBJ databases">
        <title>Whole genome shotgun sequence of Verrucosispora gifhornensis NBRC 16317.</title>
        <authorList>
            <person name="Komaki H."/>
            <person name="Tamura T."/>
        </authorList>
    </citation>
    <scope>NUCLEOTIDE SEQUENCE [LARGE SCALE GENOMIC DNA]</scope>
    <source>
        <strain evidence="3 4">NBRC 16317</strain>
    </source>
</reference>
<evidence type="ECO:0000313" key="4">
    <source>
        <dbReference type="Proteomes" id="UP000647860"/>
    </source>
</evidence>
<accession>A0ABQ4I8H0</accession>
<dbReference type="PANTHER" id="PTHR16222">
    <property type="entry name" value="ADP-RIBOSYLGLYCOHYDROLASE"/>
    <property type="match status" value="1"/>
</dbReference>
<gene>
    <name evidence="3" type="ORF">Vgi01_08730</name>
</gene>
<organism evidence="3 4">
    <name type="scientific">Micromonospora gifhornensis</name>
    <dbReference type="NCBI Taxonomy" id="84594"/>
    <lineage>
        <taxon>Bacteria</taxon>
        <taxon>Bacillati</taxon>
        <taxon>Actinomycetota</taxon>
        <taxon>Actinomycetes</taxon>
        <taxon>Micromonosporales</taxon>
        <taxon>Micromonosporaceae</taxon>
        <taxon>Micromonospora</taxon>
    </lineage>
</organism>
<dbReference type="InterPro" id="IPR050792">
    <property type="entry name" value="ADP-ribosylglycohydrolase"/>
</dbReference>
<comment type="similarity">
    <text evidence="1">Belongs to the ADP-ribosylglycohydrolase family.</text>
</comment>
<dbReference type="Proteomes" id="UP000647860">
    <property type="component" value="Unassembled WGS sequence"/>
</dbReference>
<dbReference type="Gene3D" id="1.10.4080.10">
    <property type="entry name" value="ADP-ribosylation/Crystallin J1"/>
    <property type="match status" value="1"/>
</dbReference>
<name>A0ABQ4I8H0_9ACTN</name>
<evidence type="ECO:0000313" key="3">
    <source>
        <dbReference type="EMBL" id="GIJ14189.1"/>
    </source>
</evidence>
<protein>
    <recommendedName>
        <fullName evidence="5">ADP-ribosylglycohydrolase</fullName>
    </recommendedName>
</protein>
<dbReference type="RefSeq" id="WP_204290218.1">
    <property type="nucleotide sequence ID" value="NZ_BAAAGZ010000024.1"/>
</dbReference>
<dbReference type="PANTHER" id="PTHR16222:SF24">
    <property type="entry name" value="ADP-RIBOSYLHYDROLASE ARH3"/>
    <property type="match status" value="1"/>
</dbReference>